<dbReference type="InterPro" id="IPR043502">
    <property type="entry name" value="DNA/RNA_pol_sf"/>
</dbReference>
<dbReference type="SUPFAM" id="SSF56672">
    <property type="entry name" value="DNA/RNA polymerases"/>
    <property type="match status" value="1"/>
</dbReference>
<dbReference type="Pfam" id="PF00078">
    <property type="entry name" value="RVT_1"/>
    <property type="match status" value="1"/>
</dbReference>
<evidence type="ECO:0000313" key="11">
    <source>
        <dbReference type="Proteomes" id="UP000827092"/>
    </source>
</evidence>
<keyword evidence="5" id="KW-0255">Endonuclease</keyword>
<dbReference type="InterPro" id="IPR043128">
    <property type="entry name" value="Rev_trsase/Diguanyl_cyclase"/>
</dbReference>
<dbReference type="PANTHER" id="PTHR24559:SF444">
    <property type="entry name" value="REVERSE TRANSCRIPTASE DOMAIN-CONTAINING PROTEIN"/>
    <property type="match status" value="1"/>
</dbReference>
<keyword evidence="7" id="KW-0695">RNA-directed DNA polymerase</keyword>
<feature type="domain" description="Reverse transcriptase" evidence="9">
    <location>
        <begin position="37"/>
        <end position="114"/>
    </location>
</feature>
<evidence type="ECO:0000256" key="1">
    <source>
        <dbReference type="ARBA" id="ARBA00022670"/>
    </source>
</evidence>
<dbReference type="FunFam" id="3.10.10.10:FF:000007">
    <property type="entry name" value="Retrovirus-related Pol polyprotein from transposon 17.6-like Protein"/>
    <property type="match status" value="1"/>
</dbReference>
<evidence type="ECO:0000256" key="7">
    <source>
        <dbReference type="ARBA" id="ARBA00022918"/>
    </source>
</evidence>
<sequence>MINQGICSPSKVVGLHRCTWYPRKTETGDRAGITDGLTNVTKPDRYPIPHIHDVAQQLEGKTIFSTMDLFRAYHQIPVREEDIQKTAVITPFGLFEFPFMSFGLCNAAQTFQRISTIDTPSPIDYQKMAEVQKEDKELQDFLNRPEGTSLKLQPMQFQNSNLYCDTSTERITMNSLGELKRKHDDDDVDDSTETSSDNPAPKAFTVRETRSRFVRKYNGQETSFRVKLNENVITDPILSGNSNMLNMFQSIIKNTTAQLKGNDFTRICISSKSLDRPISTHLIKVSEMTPEKIVSQIEKVMQSGKEIKVDESLDIDVVTLKMPRGSGRTSISNLALSTLKKTSVISIQNDDEICCARAIVVAKAIIENDKRLDHIRNSRRPLQRLLATELHSKAGVPLGPCGIPEIKKFEECLNLQINVVDAGSFNKIIYKGPPQEKRIYIWLQDDHYHSSVKQNSLSSARNVIDRVGLLTVSIDTKRSGRKRNHFVTNLDSAHNAIKSLISPILMSAAMLNV</sequence>
<evidence type="ECO:0000256" key="8">
    <source>
        <dbReference type="SAM" id="MobiDB-lite"/>
    </source>
</evidence>
<dbReference type="GO" id="GO:0004519">
    <property type="term" value="F:endonuclease activity"/>
    <property type="evidence" value="ECO:0007669"/>
    <property type="project" value="UniProtKB-KW"/>
</dbReference>
<reference evidence="10 11" key="1">
    <citation type="journal article" date="2022" name="Nat. Ecol. Evol.">
        <title>A masculinizing supergene underlies an exaggerated male reproductive morph in a spider.</title>
        <authorList>
            <person name="Hendrickx F."/>
            <person name="De Corte Z."/>
            <person name="Sonet G."/>
            <person name="Van Belleghem S.M."/>
            <person name="Kostlbacher S."/>
            <person name="Vangestel C."/>
        </authorList>
    </citation>
    <scope>NUCLEOTIDE SEQUENCE [LARGE SCALE GENOMIC DNA]</scope>
    <source>
        <strain evidence="10">W744_W776</strain>
    </source>
</reference>
<comment type="caution">
    <text evidence="10">The sequence shown here is derived from an EMBL/GenBank/DDBJ whole genome shotgun (WGS) entry which is preliminary data.</text>
</comment>
<protein>
    <recommendedName>
        <fullName evidence="9">Reverse transcriptase domain-containing protein</fullName>
    </recommendedName>
</protein>
<evidence type="ECO:0000256" key="4">
    <source>
        <dbReference type="ARBA" id="ARBA00022722"/>
    </source>
</evidence>
<dbReference type="GO" id="GO:0008233">
    <property type="term" value="F:peptidase activity"/>
    <property type="evidence" value="ECO:0007669"/>
    <property type="project" value="UniProtKB-KW"/>
</dbReference>
<keyword evidence="4" id="KW-0540">Nuclease</keyword>
<evidence type="ECO:0000256" key="3">
    <source>
        <dbReference type="ARBA" id="ARBA00022695"/>
    </source>
</evidence>
<accession>A0AAV6TQL8</accession>
<keyword evidence="1" id="KW-0645">Protease</keyword>
<dbReference type="AlphaFoldDB" id="A0AAV6TQL8"/>
<proteinExistence type="predicted"/>
<keyword evidence="3" id="KW-0548">Nucleotidyltransferase</keyword>
<evidence type="ECO:0000256" key="5">
    <source>
        <dbReference type="ARBA" id="ARBA00022759"/>
    </source>
</evidence>
<keyword evidence="11" id="KW-1185">Reference proteome</keyword>
<evidence type="ECO:0000256" key="6">
    <source>
        <dbReference type="ARBA" id="ARBA00022801"/>
    </source>
</evidence>
<feature type="region of interest" description="Disordered" evidence="8">
    <location>
        <begin position="175"/>
        <end position="203"/>
    </location>
</feature>
<dbReference type="GO" id="GO:0003964">
    <property type="term" value="F:RNA-directed DNA polymerase activity"/>
    <property type="evidence" value="ECO:0007669"/>
    <property type="project" value="UniProtKB-KW"/>
</dbReference>
<dbReference type="InterPro" id="IPR000477">
    <property type="entry name" value="RT_dom"/>
</dbReference>
<evidence type="ECO:0000259" key="9">
    <source>
        <dbReference type="Pfam" id="PF00078"/>
    </source>
</evidence>
<dbReference type="Proteomes" id="UP000827092">
    <property type="component" value="Unassembled WGS sequence"/>
</dbReference>
<dbReference type="PANTHER" id="PTHR24559">
    <property type="entry name" value="TRANSPOSON TY3-I GAG-POL POLYPROTEIN"/>
    <property type="match status" value="1"/>
</dbReference>
<dbReference type="GO" id="GO:0006508">
    <property type="term" value="P:proteolysis"/>
    <property type="evidence" value="ECO:0007669"/>
    <property type="project" value="UniProtKB-KW"/>
</dbReference>
<name>A0AAV6TQL8_9ARAC</name>
<organism evidence="10 11">
    <name type="scientific">Oedothorax gibbosus</name>
    <dbReference type="NCBI Taxonomy" id="931172"/>
    <lineage>
        <taxon>Eukaryota</taxon>
        <taxon>Metazoa</taxon>
        <taxon>Ecdysozoa</taxon>
        <taxon>Arthropoda</taxon>
        <taxon>Chelicerata</taxon>
        <taxon>Arachnida</taxon>
        <taxon>Araneae</taxon>
        <taxon>Araneomorphae</taxon>
        <taxon>Entelegynae</taxon>
        <taxon>Araneoidea</taxon>
        <taxon>Linyphiidae</taxon>
        <taxon>Erigoninae</taxon>
        <taxon>Oedothorax</taxon>
    </lineage>
</organism>
<keyword evidence="6" id="KW-0378">Hydrolase</keyword>
<evidence type="ECO:0000256" key="2">
    <source>
        <dbReference type="ARBA" id="ARBA00022679"/>
    </source>
</evidence>
<dbReference type="Gene3D" id="3.30.70.270">
    <property type="match status" value="1"/>
</dbReference>
<dbReference type="InterPro" id="IPR053134">
    <property type="entry name" value="RNA-dir_DNA_polymerase"/>
</dbReference>
<dbReference type="Gene3D" id="3.10.10.10">
    <property type="entry name" value="HIV Type 1 Reverse Transcriptase, subunit A, domain 1"/>
    <property type="match status" value="1"/>
</dbReference>
<gene>
    <name evidence="10" type="ORF">JTE90_006170</name>
</gene>
<dbReference type="CDD" id="cd01647">
    <property type="entry name" value="RT_LTR"/>
    <property type="match status" value="1"/>
</dbReference>
<evidence type="ECO:0000313" key="10">
    <source>
        <dbReference type="EMBL" id="KAG8174300.1"/>
    </source>
</evidence>
<keyword evidence="2" id="KW-0808">Transferase</keyword>
<dbReference type="EMBL" id="JAFNEN010001258">
    <property type="protein sequence ID" value="KAG8174300.1"/>
    <property type="molecule type" value="Genomic_DNA"/>
</dbReference>